<evidence type="ECO:0000313" key="5">
    <source>
        <dbReference type="Proteomes" id="UP000319949"/>
    </source>
</evidence>
<keyword evidence="5" id="KW-1185">Reference proteome</keyword>
<evidence type="ECO:0000313" key="4">
    <source>
        <dbReference type="EMBL" id="TWB04699.1"/>
    </source>
</evidence>
<dbReference type="PANTHER" id="PTHR43877">
    <property type="entry name" value="AMINOALKYLPHOSPHONATE N-ACETYLTRANSFERASE-RELATED-RELATED"/>
    <property type="match status" value="1"/>
</dbReference>
<reference evidence="4 5" key="1">
    <citation type="submission" date="2019-06" db="EMBL/GenBank/DDBJ databases">
        <title>Genomic Encyclopedia of Type Strains, Phase IV (KMG-V): Genome sequencing to study the core and pangenomes of soil and plant-associated prokaryotes.</title>
        <authorList>
            <person name="Whitman W."/>
        </authorList>
    </citation>
    <scope>NUCLEOTIDE SEQUENCE [LARGE SCALE GENOMIC DNA]</scope>
    <source>
        <strain evidence="4 5">BR 510</strain>
    </source>
</reference>
<keyword evidence="1 4" id="KW-0808">Transferase</keyword>
<keyword evidence="2" id="KW-0012">Acyltransferase</keyword>
<dbReference type="AlphaFoldDB" id="A0A560E5N1"/>
<dbReference type="RefSeq" id="WP_145659913.1">
    <property type="nucleotide sequence ID" value="NZ_VITK01000002.1"/>
</dbReference>
<accession>A0A560E5N1</accession>
<protein>
    <submittedName>
        <fullName evidence="4">GNAT family acetyltransferase</fullName>
    </submittedName>
</protein>
<dbReference type="PROSITE" id="PS51186">
    <property type="entry name" value="GNAT"/>
    <property type="match status" value="1"/>
</dbReference>
<sequence>MPADNISFRPACPEDAETVFDITKASIAGLSRGCYSPAQIENWMGERTPLFYEELIARGRMTVCLRNDVVIGFVDAEPGEVTRLFVLPGAAGFGVGKRLLDIGVAQARLGHSGPIRLEATINAEPFYRRYGFRRTGRGQFSHGLGGEPIEIIHMEL</sequence>
<evidence type="ECO:0000259" key="3">
    <source>
        <dbReference type="PROSITE" id="PS51186"/>
    </source>
</evidence>
<evidence type="ECO:0000256" key="2">
    <source>
        <dbReference type="ARBA" id="ARBA00023315"/>
    </source>
</evidence>
<dbReference type="InterPro" id="IPR016181">
    <property type="entry name" value="Acyl_CoA_acyltransferase"/>
</dbReference>
<comment type="caution">
    <text evidence="4">The sequence shown here is derived from an EMBL/GenBank/DDBJ whole genome shotgun (WGS) entry which is preliminary data.</text>
</comment>
<organism evidence="4 5">
    <name type="scientific">Bradyrhizobium stylosanthis</name>
    <dbReference type="NCBI Taxonomy" id="1803665"/>
    <lineage>
        <taxon>Bacteria</taxon>
        <taxon>Pseudomonadati</taxon>
        <taxon>Pseudomonadota</taxon>
        <taxon>Alphaproteobacteria</taxon>
        <taxon>Hyphomicrobiales</taxon>
        <taxon>Nitrobacteraceae</taxon>
        <taxon>Bradyrhizobium</taxon>
    </lineage>
</organism>
<gene>
    <name evidence="4" type="ORF">FBZ96_1021179</name>
</gene>
<dbReference type="STRING" id="1803665.GCA_001641335_01356"/>
<dbReference type="InterPro" id="IPR000182">
    <property type="entry name" value="GNAT_dom"/>
</dbReference>
<dbReference type="GO" id="GO:0016747">
    <property type="term" value="F:acyltransferase activity, transferring groups other than amino-acyl groups"/>
    <property type="evidence" value="ECO:0007669"/>
    <property type="project" value="InterPro"/>
</dbReference>
<dbReference type="Pfam" id="PF13673">
    <property type="entry name" value="Acetyltransf_10"/>
    <property type="match status" value="1"/>
</dbReference>
<dbReference type="Proteomes" id="UP000319949">
    <property type="component" value="Unassembled WGS sequence"/>
</dbReference>
<dbReference type="PANTHER" id="PTHR43877:SF2">
    <property type="entry name" value="AMINOALKYLPHOSPHONATE N-ACETYLTRANSFERASE-RELATED"/>
    <property type="match status" value="1"/>
</dbReference>
<name>A0A560E5N1_9BRAD</name>
<dbReference type="EMBL" id="VITK01000002">
    <property type="protein sequence ID" value="TWB04699.1"/>
    <property type="molecule type" value="Genomic_DNA"/>
</dbReference>
<dbReference type="OrthoDB" id="7356080at2"/>
<dbReference type="SUPFAM" id="SSF55729">
    <property type="entry name" value="Acyl-CoA N-acyltransferases (Nat)"/>
    <property type="match status" value="1"/>
</dbReference>
<dbReference type="CDD" id="cd04301">
    <property type="entry name" value="NAT_SF"/>
    <property type="match status" value="1"/>
</dbReference>
<dbReference type="Gene3D" id="3.40.630.30">
    <property type="match status" value="1"/>
</dbReference>
<feature type="domain" description="N-acetyltransferase" evidence="3">
    <location>
        <begin position="6"/>
        <end position="156"/>
    </location>
</feature>
<proteinExistence type="predicted"/>
<dbReference type="InterPro" id="IPR050832">
    <property type="entry name" value="Bact_Acetyltransf"/>
</dbReference>
<evidence type="ECO:0000256" key="1">
    <source>
        <dbReference type="ARBA" id="ARBA00022679"/>
    </source>
</evidence>